<keyword evidence="2" id="KW-1185">Reference proteome</keyword>
<comment type="caution">
    <text evidence="1">The sequence shown here is derived from an EMBL/GenBank/DDBJ whole genome shotgun (WGS) entry which is preliminary data.</text>
</comment>
<accession>A0ABW8C7Q8</accession>
<dbReference type="Gene3D" id="3.40.50.150">
    <property type="entry name" value="Vaccinia Virus protein VP39"/>
    <property type="match status" value="1"/>
</dbReference>
<sequence length="230" mass="24359">MDGATATIAQRTEAPVPTPAPWIDDPYAHAIRSGRGPLFLRRADGWLLPLDVERWCAAPDAADTALLFRCRRGPVLDIGCGPGRLVAAIAATGVPALGVDVSPAAVARTRDSGGAVLCRSVFDRLPAEGRWGTALLIDGNVGIGGDPRALLARVGELVAPGGRLLVEAAAYDVDERFTVRVEDGRGRYGRDFPWARLGAAALRSAADGAGWTTVEEWSVAGRHFVELWRS</sequence>
<dbReference type="Proteomes" id="UP001614394">
    <property type="component" value="Unassembled WGS sequence"/>
</dbReference>
<keyword evidence="1" id="KW-0489">Methyltransferase</keyword>
<protein>
    <submittedName>
        <fullName evidence="1">Methyltransferase domain-containing protein</fullName>
    </submittedName>
</protein>
<dbReference type="EMBL" id="JBITYG010000005">
    <property type="protein sequence ID" value="MFI9102448.1"/>
    <property type="molecule type" value="Genomic_DNA"/>
</dbReference>
<evidence type="ECO:0000313" key="1">
    <source>
        <dbReference type="EMBL" id="MFI9102448.1"/>
    </source>
</evidence>
<gene>
    <name evidence="1" type="ORF">ACIGXA_18180</name>
</gene>
<dbReference type="CDD" id="cd02440">
    <property type="entry name" value="AdoMet_MTases"/>
    <property type="match status" value="1"/>
</dbReference>
<dbReference type="GO" id="GO:0032259">
    <property type="term" value="P:methylation"/>
    <property type="evidence" value="ECO:0007669"/>
    <property type="project" value="UniProtKB-KW"/>
</dbReference>
<reference evidence="1 2" key="1">
    <citation type="submission" date="2024-10" db="EMBL/GenBank/DDBJ databases">
        <title>The Natural Products Discovery Center: Release of the First 8490 Sequenced Strains for Exploring Actinobacteria Biosynthetic Diversity.</title>
        <authorList>
            <person name="Kalkreuter E."/>
            <person name="Kautsar S.A."/>
            <person name="Yang D."/>
            <person name="Bader C.D."/>
            <person name="Teijaro C.N."/>
            <person name="Fluegel L."/>
            <person name="Davis C.M."/>
            <person name="Simpson J.R."/>
            <person name="Lauterbach L."/>
            <person name="Steele A.D."/>
            <person name="Gui C."/>
            <person name="Meng S."/>
            <person name="Li G."/>
            <person name="Viehrig K."/>
            <person name="Ye F."/>
            <person name="Su P."/>
            <person name="Kiefer A.F."/>
            <person name="Nichols A."/>
            <person name="Cepeda A.J."/>
            <person name="Yan W."/>
            <person name="Fan B."/>
            <person name="Jiang Y."/>
            <person name="Adhikari A."/>
            <person name="Zheng C.-J."/>
            <person name="Schuster L."/>
            <person name="Cowan T.M."/>
            <person name="Smanski M.J."/>
            <person name="Chevrette M.G."/>
            <person name="De Carvalho L.P.S."/>
            <person name="Shen B."/>
        </authorList>
    </citation>
    <scope>NUCLEOTIDE SEQUENCE [LARGE SCALE GENOMIC DNA]</scope>
    <source>
        <strain evidence="1 2">NPDC053399</strain>
    </source>
</reference>
<dbReference type="Pfam" id="PF13489">
    <property type="entry name" value="Methyltransf_23"/>
    <property type="match status" value="1"/>
</dbReference>
<dbReference type="GO" id="GO:0008168">
    <property type="term" value="F:methyltransferase activity"/>
    <property type="evidence" value="ECO:0007669"/>
    <property type="project" value="UniProtKB-KW"/>
</dbReference>
<dbReference type="SUPFAM" id="SSF53335">
    <property type="entry name" value="S-adenosyl-L-methionine-dependent methyltransferases"/>
    <property type="match status" value="1"/>
</dbReference>
<name>A0ABW8C7Q8_9ACTN</name>
<dbReference type="InterPro" id="IPR029063">
    <property type="entry name" value="SAM-dependent_MTases_sf"/>
</dbReference>
<proteinExistence type="predicted"/>
<dbReference type="RefSeq" id="WP_399651023.1">
    <property type="nucleotide sequence ID" value="NZ_JBITYG010000005.1"/>
</dbReference>
<evidence type="ECO:0000313" key="2">
    <source>
        <dbReference type="Proteomes" id="UP001614394"/>
    </source>
</evidence>
<organism evidence="1 2">
    <name type="scientific">Streptomyces fildesensis</name>
    <dbReference type="NCBI Taxonomy" id="375757"/>
    <lineage>
        <taxon>Bacteria</taxon>
        <taxon>Bacillati</taxon>
        <taxon>Actinomycetota</taxon>
        <taxon>Actinomycetes</taxon>
        <taxon>Kitasatosporales</taxon>
        <taxon>Streptomycetaceae</taxon>
        <taxon>Streptomyces</taxon>
    </lineage>
</organism>
<keyword evidence="1" id="KW-0808">Transferase</keyword>